<dbReference type="Pfam" id="PF02470">
    <property type="entry name" value="MlaD"/>
    <property type="match status" value="1"/>
</dbReference>
<dbReference type="Pfam" id="PF11887">
    <property type="entry name" value="Mce4_CUP1"/>
    <property type="match status" value="1"/>
</dbReference>
<protein>
    <submittedName>
        <fullName evidence="4">MCE family protein</fullName>
    </submittedName>
</protein>
<accession>A0ABV6P3D6</accession>
<name>A0ABV6P3D6_9ACTN</name>
<proteinExistence type="predicted"/>
<organism evidence="4 5">
    <name type="scientific">Plantactinospora siamensis</name>
    <dbReference type="NCBI Taxonomy" id="555372"/>
    <lineage>
        <taxon>Bacteria</taxon>
        <taxon>Bacillati</taxon>
        <taxon>Actinomycetota</taxon>
        <taxon>Actinomycetes</taxon>
        <taxon>Micromonosporales</taxon>
        <taxon>Micromonosporaceae</taxon>
        <taxon>Plantactinospora</taxon>
    </lineage>
</organism>
<dbReference type="NCBIfam" id="TIGR00996">
    <property type="entry name" value="Mtu_fam_mce"/>
    <property type="match status" value="1"/>
</dbReference>
<feature type="transmembrane region" description="Helical" evidence="1">
    <location>
        <begin position="18"/>
        <end position="38"/>
    </location>
</feature>
<feature type="domain" description="Mce/MlaD" evidence="2">
    <location>
        <begin position="46"/>
        <end position="124"/>
    </location>
</feature>
<keyword evidence="1" id="KW-1133">Transmembrane helix</keyword>
<evidence type="ECO:0000256" key="1">
    <source>
        <dbReference type="SAM" id="Phobius"/>
    </source>
</evidence>
<dbReference type="EMBL" id="JBHLUE010000026">
    <property type="protein sequence ID" value="MFC0567489.1"/>
    <property type="molecule type" value="Genomic_DNA"/>
</dbReference>
<dbReference type="InterPro" id="IPR052336">
    <property type="entry name" value="MlaD_Phospholipid_Transporter"/>
</dbReference>
<dbReference type="PANTHER" id="PTHR33371">
    <property type="entry name" value="INTERMEMBRANE PHOSPHOLIPID TRANSPORT SYSTEM BINDING PROTEIN MLAD-RELATED"/>
    <property type="match status" value="1"/>
</dbReference>
<keyword evidence="1" id="KW-0812">Transmembrane</keyword>
<dbReference type="InterPro" id="IPR024516">
    <property type="entry name" value="Mce_C"/>
</dbReference>
<dbReference type="InterPro" id="IPR005693">
    <property type="entry name" value="Mce"/>
</dbReference>
<feature type="domain" description="Mammalian cell entry C-terminal" evidence="3">
    <location>
        <begin position="128"/>
        <end position="314"/>
    </location>
</feature>
<dbReference type="RefSeq" id="WP_377342793.1">
    <property type="nucleotide sequence ID" value="NZ_JBHLUE010000026.1"/>
</dbReference>
<dbReference type="InterPro" id="IPR003399">
    <property type="entry name" value="Mce/MlaD"/>
</dbReference>
<evidence type="ECO:0000259" key="2">
    <source>
        <dbReference type="Pfam" id="PF02470"/>
    </source>
</evidence>
<evidence type="ECO:0000259" key="3">
    <source>
        <dbReference type="Pfam" id="PF11887"/>
    </source>
</evidence>
<reference evidence="4 5" key="1">
    <citation type="submission" date="2024-09" db="EMBL/GenBank/DDBJ databases">
        <authorList>
            <person name="Sun Q."/>
            <person name="Mori K."/>
        </authorList>
    </citation>
    <scope>NUCLEOTIDE SEQUENCE [LARGE SCALE GENOMIC DNA]</scope>
    <source>
        <strain evidence="4 5">TBRC 2205</strain>
    </source>
</reference>
<sequence length="335" mass="35731">MTPAGNSPRLPLRERRPALVGAVGLAVVAALLLAAFQLDWLAGLTGRAYQAAFRDASGLAAGNEVRVAGVRVGTVTAVELAHADRSYVRVRFRLDDDGVRLGTETGATIRIKTVLGQKYLALAPAGPGRLAEGAQIPLERTAAPFDVVQAVSGLADTLDQVDTRQLAAAFDTLSQTFADTPTSVHASLTGLSRLSQTIAGRDAELRQLLTRARSVTAVLADRDEEFRKLVADGNALLAEVTRRRDAIHALLVGTNDLATQLSGLVADNRAQLDPALRRLREVAAILQRNRDNLEKTIARMAPFVTAFANVVGNGRWFDSYVDGLVQPFLPATGGR</sequence>
<keyword evidence="5" id="KW-1185">Reference proteome</keyword>
<evidence type="ECO:0000313" key="4">
    <source>
        <dbReference type="EMBL" id="MFC0567489.1"/>
    </source>
</evidence>
<dbReference type="PANTHER" id="PTHR33371:SF18">
    <property type="entry name" value="MCE-FAMILY PROTEIN MCE3C"/>
    <property type="match status" value="1"/>
</dbReference>
<evidence type="ECO:0000313" key="5">
    <source>
        <dbReference type="Proteomes" id="UP001589894"/>
    </source>
</evidence>
<dbReference type="Proteomes" id="UP001589894">
    <property type="component" value="Unassembled WGS sequence"/>
</dbReference>
<keyword evidence="1" id="KW-0472">Membrane</keyword>
<comment type="caution">
    <text evidence="4">The sequence shown here is derived from an EMBL/GenBank/DDBJ whole genome shotgun (WGS) entry which is preliminary data.</text>
</comment>
<gene>
    <name evidence="4" type="ORF">ACFFHU_25555</name>
</gene>